<name>A0A9J7BV62_9BACT</name>
<evidence type="ECO:0000259" key="2">
    <source>
        <dbReference type="Pfam" id="PF05569"/>
    </source>
</evidence>
<dbReference type="KEGG" id="orp:MOP44_02410"/>
<dbReference type="AlphaFoldDB" id="A0A9J7BV62"/>
<sequence>MNELVLHAVNLSATATGALVSAIWQGALLAAIVFLVLRMLPGLSAAARSVIWLNVFILLALLHILPVFIGGQEALPAASASHAVRLNPLWSLAVAAVWLAMSLIRLAQLASGALHLRRMGRNAVPAQVTDALKPLLVHNGHPVALCASDEVARPSVLGFFRPRILVPPALLEQLSEAELKQVILHEMEHLHRGDDWTNLLQKLALVLFPLNPALAWVERRLCAERELACDDRVLHAGSGRKAYALCLTHLAEFTLVRRGFSLALGAWERRPELVRRVQRILSEPARSMGRRPALAAMAGLTTGALACTLILARSPQLVRFSPLTRAAQAQNFSPALDAHEVARSMGGTPQLVKAVLPSATTKPGKPQKAALCRRVKKAEPPARLANLMSPPPPVEVAGTLLVMTDFDDLGVPPQVVMAMQQTGRHTRRPVVVRCTFAVLQTPDGWLVIKI</sequence>
<dbReference type="EMBL" id="CP093313">
    <property type="protein sequence ID" value="UWZ84798.1"/>
    <property type="molecule type" value="Genomic_DNA"/>
</dbReference>
<evidence type="ECO:0000256" key="1">
    <source>
        <dbReference type="SAM" id="Phobius"/>
    </source>
</evidence>
<keyword evidence="4" id="KW-1185">Reference proteome</keyword>
<keyword evidence="1" id="KW-0812">Transmembrane</keyword>
<dbReference type="PANTHER" id="PTHR34978">
    <property type="entry name" value="POSSIBLE SENSOR-TRANSDUCER PROTEIN BLAR"/>
    <property type="match status" value="1"/>
</dbReference>
<organism evidence="3 4">
    <name type="scientific">Occallatibacter riparius</name>
    <dbReference type="NCBI Taxonomy" id="1002689"/>
    <lineage>
        <taxon>Bacteria</taxon>
        <taxon>Pseudomonadati</taxon>
        <taxon>Acidobacteriota</taxon>
        <taxon>Terriglobia</taxon>
        <taxon>Terriglobales</taxon>
        <taxon>Acidobacteriaceae</taxon>
        <taxon>Occallatibacter</taxon>
    </lineage>
</organism>
<keyword evidence="1" id="KW-1133">Transmembrane helix</keyword>
<keyword evidence="1" id="KW-0472">Membrane</keyword>
<evidence type="ECO:0000313" key="4">
    <source>
        <dbReference type="Proteomes" id="UP001059380"/>
    </source>
</evidence>
<dbReference type="InterPro" id="IPR008756">
    <property type="entry name" value="Peptidase_M56"/>
</dbReference>
<dbReference type="InterPro" id="IPR052173">
    <property type="entry name" value="Beta-lactam_resp_regulator"/>
</dbReference>
<dbReference type="Proteomes" id="UP001059380">
    <property type="component" value="Chromosome"/>
</dbReference>
<protein>
    <submittedName>
        <fullName evidence="3">M56 family metallopeptidase</fullName>
    </submittedName>
</protein>
<feature type="domain" description="Peptidase M56" evidence="2">
    <location>
        <begin position="92"/>
        <end position="277"/>
    </location>
</feature>
<feature type="transmembrane region" description="Helical" evidence="1">
    <location>
        <begin position="49"/>
        <end position="69"/>
    </location>
</feature>
<feature type="transmembrane region" description="Helical" evidence="1">
    <location>
        <begin position="293"/>
        <end position="312"/>
    </location>
</feature>
<dbReference type="RefSeq" id="WP_260794304.1">
    <property type="nucleotide sequence ID" value="NZ_CP093313.1"/>
</dbReference>
<accession>A0A9J7BV62</accession>
<gene>
    <name evidence="3" type="ORF">MOP44_02410</name>
</gene>
<evidence type="ECO:0000313" key="3">
    <source>
        <dbReference type="EMBL" id="UWZ84798.1"/>
    </source>
</evidence>
<reference evidence="3" key="1">
    <citation type="submission" date="2021-04" db="EMBL/GenBank/DDBJ databases">
        <title>Phylogenetic analysis of Acidobacteriaceae.</title>
        <authorList>
            <person name="Qiu L."/>
            <person name="Zhang Q."/>
        </authorList>
    </citation>
    <scope>NUCLEOTIDE SEQUENCE</scope>
    <source>
        <strain evidence="3">DSM 25168</strain>
    </source>
</reference>
<dbReference type="PANTHER" id="PTHR34978:SF3">
    <property type="entry name" value="SLR0241 PROTEIN"/>
    <property type="match status" value="1"/>
</dbReference>
<proteinExistence type="predicted"/>
<dbReference type="Gene3D" id="3.30.2010.10">
    <property type="entry name" value="Metalloproteases ('zincins'), catalytic domain"/>
    <property type="match status" value="1"/>
</dbReference>
<feature type="transmembrane region" description="Helical" evidence="1">
    <location>
        <begin position="89"/>
        <end position="111"/>
    </location>
</feature>
<dbReference type="Pfam" id="PF05569">
    <property type="entry name" value="Peptidase_M56"/>
    <property type="match status" value="1"/>
</dbReference>
<dbReference type="CDD" id="cd07341">
    <property type="entry name" value="M56_BlaR1_MecR1_like"/>
    <property type="match status" value="1"/>
</dbReference>
<feature type="transmembrane region" description="Helical" evidence="1">
    <location>
        <begin position="12"/>
        <end position="37"/>
    </location>
</feature>